<comment type="caution">
    <text evidence="2">The sequence shown here is derived from an EMBL/GenBank/DDBJ whole genome shotgun (WGS) entry which is preliminary data.</text>
</comment>
<dbReference type="OrthoDB" id="2860517at2"/>
<evidence type="ECO:0000313" key="2">
    <source>
        <dbReference type="EMBL" id="TXC85886.1"/>
    </source>
</evidence>
<sequence>MKKLLLLSIFSLCLTGCQMQAREGYEPQAEDINGTRLMKDGHATYENQELADEPYVPNQNPNFIDLTESRPDLGSDQNKLEEAIMDEEELSLGPVMMFGNKIHVTVYTTEDLSKKEKKQRVKEIHEKMITALPRYRIDVELKQK</sequence>
<name>A0A5C6VMX0_9BACI</name>
<proteinExistence type="predicted"/>
<dbReference type="EMBL" id="VOQF01000014">
    <property type="protein sequence ID" value="TXC85886.1"/>
    <property type="molecule type" value="Genomic_DNA"/>
</dbReference>
<dbReference type="AlphaFoldDB" id="A0A5C6VMX0"/>
<gene>
    <name evidence="2" type="ORF">FS935_18835</name>
</gene>
<organism evidence="2 3">
    <name type="scientific">Metabacillus litoralis</name>
    <dbReference type="NCBI Taxonomy" id="152268"/>
    <lineage>
        <taxon>Bacteria</taxon>
        <taxon>Bacillati</taxon>
        <taxon>Bacillota</taxon>
        <taxon>Bacilli</taxon>
        <taxon>Bacillales</taxon>
        <taxon>Bacillaceae</taxon>
        <taxon>Metabacillus</taxon>
    </lineage>
</organism>
<keyword evidence="3" id="KW-1185">Reference proteome</keyword>
<protein>
    <recommendedName>
        <fullName evidence="4">Sporulation protein</fullName>
    </recommendedName>
</protein>
<dbReference type="RefSeq" id="WP_146950201.1">
    <property type="nucleotide sequence ID" value="NZ_VOQF01000014.1"/>
</dbReference>
<keyword evidence="1" id="KW-0732">Signal</keyword>
<evidence type="ECO:0008006" key="4">
    <source>
        <dbReference type="Google" id="ProtNLM"/>
    </source>
</evidence>
<evidence type="ECO:0000256" key="1">
    <source>
        <dbReference type="SAM" id="SignalP"/>
    </source>
</evidence>
<evidence type="ECO:0000313" key="3">
    <source>
        <dbReference type="Proteomes" id="UP000321363"/>
    </source>
</evidence>
<feature type="chain" id="PRO_5023038621" description="Sporulation protein" evidence="1">
    <location>
        <begin position="22"/>
        <end position="144"/>
    </location>
</feature>
<reference evidence="2 3" key="1">
    <citation type="journal article" date="2005" name="Int. J. Syst. Evol. Microbiol.">
        <title>Bacillus litoralis sp. nov., isolated from a tidal flat of the Yellow Sea in Korea.</title>
        <authorList>
            <person name="Yoon J.H."/>
            <person name="Oh T.K."/>
        </authorList>
    </citation>
    <scope>NUCLEOTIDE SEQUENCE [LARGE SCALE GENOMIC DNA]</scope>
    <source>
        <strain evidence="2 3">SW-211</strain>
    </source>
</reference>
<accession>A0A5C6VMX0</accession>
<feature type="signal peptide" evidence="1">
    <location>
        <begin position="1"/>
        <end position="21"/>
    </location>
</feature>
<dbReference type="Proteomes" id="UP000321363">
    <property type="component" value="Unassembled WGS sequence"/>
</dbReference>